<dbReference type="SUPFAM" id="SSF52540">
    <property type="entry name" value="P-loop containing nucleoside triphosphate hydrolases"/>
    <property type="match status" value="1"/>
</dbReference>
<keyword evidence="2" id="KW-1185">Reference proteome</keyword>
<proteinExistence type="predicted"/>
<dbReference type="Proteomes" id="UP000557717">
    <property type="component" value="Unassembled WGS sequence"/>
</dbReference>
<dbReference type="InterPro" id="IPR052736">
    <property type="entry name" value="Stf3_sulfotransferase"/>
</dbReference>
<gene>
    <name evidence="1" type="ORF">HNR46_002895</name>
</gene>
<evidence type="ECO:0000313" key="2">
    <source>
        <dbReference type="Proteomes" id="UP000557717"/>
    </source>
</evidence>
<reference evidence="1 2" key="1">
    <citation type="submission" date="2020-08" db="EMBL/GenBank/DDBJ databases">
        <title>Genomic Encyclopedia of Type Strains, Phase IV (KMG-IV): sequencing the most valuable type-strain genomes for metagenomic binning, comparative biology and taxonomic classification.</title>
        <authorList>
            <person name="Goeker M."/>
        </authorList>
    </citation>
    <scope>NUCLEOTIDE SEQUENCE [LARGE SCALE GENOMIC DNA]</scope>
    <source>
        <strain evidence="1 2">YC6886</strain>
    </source>
</reference>
<sequence length="323" mass="36702">MTRPLFLLSLPRAGSTLLQRMLMASGEVATLGEPSLLLRFLGNDEIMTRRAPYWDYLVSQAMDDMRQASPGFDARYREGVRQLALGVYDELAAGKPWFLDKTPRYSLIADEIGRTFPDARFIILWRHPLAVASSMCDTFCRGAWEVDDYAIDLHRGLDSLLGFAATHPDRIAEVRYEDLVSNPVAEMEKLECYLGLSGLAAHARQPALTAGGSLGDPTGVVKYQGVSEQSREAWRSAYDNWGRRRWARRYFSNPERRASLAKLGYHLPPEMASTPWWQGSLVQGWRDWKSTIGTPKRLRQGPRWQSRFVEKFHAKNGFPIGFQ</sequence>
<dbReference type="EMBL" id="JACHFD010000014">
    <property type="protein sequence ID" value="MBB5352647.1"/>
    <property type="molecule type" value="Genomic_DNA"/>
</dbReference>
<dbReference type="AlphaFoldDB" id="A0A840V2X5"/>
<organism evidence="1 2">
    <name type="scientific">Haloferula luteola</name>
    <dbReference type="NCBI Taxonomy" id="595692"/>
    <lineage>
        <taxon>Bacteria</taxon>
        <taxon>Pseudomonadati</taxon>
        <taxon>Verrucomicrobiota</taxon>
        <taxon>Verrucomicrobiia</taxon>
        <taxon>Verrucomicrobiales</taxon>
        <taxon>Verrucomicrobiaceae</taxon>
        <taxon>Haloferula</taxon>
    </lineage>
</organism>
<dbReference type="Gene3D" id="3.40.50.300">
    <property type="entry name" value="P-loop containing nucleotide triphosphate hydrolases"/>
    <property type="match status" value="1"/>
</dbReference>
<name>A0A840V2X5_9BACT</name>
<evidence type="ECO:0000313" key="1">
    <source>
        <dbReference type="EMBL" id="MBB5352647.1"/>
    </source>
</evidence>
<dbReference type="PANTHER" id="PTHR36451">
    <property type="entry name" value="PAPS-DEPENDENT SULFOTRANSFERASE STF3"/>
    <property type="match status" value="1"/>
</dbReference>
<dbReference type="InterPro" id="IPR027417">
    <property type="entry name" value="P-loop_NTPase"/>
</dbReference>
<dbReference type="RefSeq" id="WP_184019852.1">
    <property type="nucleotide sequence ID" value="NZ_JACHFD010000014.1"/>
</dbReference>
<evidence type="ECO:0008006" key="3">
    <source>
        <dbReference type="Google" id="ProtNLM"/>
    </source>
</evidence>
<dbReference type="PANTHER" id="PTHR36451:SF1">
    <property type="entry name" value="OMEGA-HYDROXY-BETA-DIHYDROMENAQUINONE-9 SULFOTRANSFERASE STF3"/>
    <property type="match status" value="1"/>
</dbReference>
<protein>
    <recommendedName>
        <fullName evidence="3">Sulfotransferase family protein</fullName>
    </recommendedName>
</protein>
<accession>A0A840V2X5</accession>
<dbReference type="Pfam" id="PF13469">
    <property type="entry name" value="Sulfotransfer_3"/>
    <property type="match status" value="1"/>
</dbReference>
<comment type="caution">
    <text evidence="1">The sequence shown here is derived from an EMBL/GenBank/DDBJ whole genome shotgun (WGS) entry which is preliminary data.</text>
</comment>